<keyword evidence="2" id="KW-0548">Nucleotidyltransferase</keyword>
<evidence type="ECO:0000313" key="2">
    <source>
        <dbReference type="EMBL" id="KCZ96660.1"/>
    </source>
</evidence>
<accession>A0A062V963</accession>
<dbReference type="InterPro" id="IPR027417">
    <property type="entry name" value="P-loop_NTPase"/>
</dbReference>
<organism evidence="2 3">
    <name type="scientific">Hyphomonas polymorpha PS728</name>
    <dbReference type="NCBI Taxonomy" id="1280954"/>
    <lineage>
        <taxon>Bacteria</taxon>
        <taxon>Pseudomonadati</taxon>
        <taxon>Pseudomonadota</taxon>
        <taxon>Alphaproteobacteria</taxon>
        <taxon>Hyphomonadales</taxon>
        <taxon>Hyphomonadaceae</taxon>
        <taxon>Hyphomonas</taxon>
    </lineage>
</organism>
<dbReference type="SUPFAM" id="SSF52540">
    <property type="entry name" value="P-loop containing nucleoside triphosphate hydrolases"/>
    <property type="match status" value="1"/>
</dbReference>
<proteinExistence type="predicted"/>
<name>A0A062V963_9PROT</name>
<evidence type="ECO:0000259" key="1">
    <source>
        <dbReference type="Pfam" id="PF00009"/>
    </source>
</evidence>
<dbReference type="Proteomes" id="UP000027100">
    <property type="component" value="Unassembled WGS sequence"/>
</dbReference>
<dbReference type="GO" id="GO:0005525">
    <property type="term" value="F:GTP binding"/>
    <property type="evidence" value="ECO:0007669"/>
    <property type="project" value="InterPro"/>
</dbReference>
<dbReference type="GO" id="GO:0003924">
    <property type="term" value="F:GTPase activity"/>
    <property type="evidence" value="ECO:0007669"/>
    <property type="project" value="InterPro"/>
</dbReference>
<protein>
    <submittedName>
        <fullName evidence="2">Sulfate adenylyltransferase</fullName>
    </submittedName>
</protein>
<dbReference type="eggNOG" id="COG2895">
    <property type="taxonomic scope" value="Bacteria"/>
</dbReference>
<gene>
    <name evidence="2" type="ORF">HPO_18727</name>
</gene>
<keyword evidence="3" id="KW-1185">Reference proteome</keyword>
<sequence>MRLTDELITTDIAAYLTRQEEKSLLRFITCGSVDDGKSTLIGRLLYDSKMIFEDQLAALVNRAGFAG</sequence>
<dbReference type="OrthoDB" id="4548147at2"/>
<dbReference type="STRING" id="1280954.HPO_18727"/>
<reference evidence="2 3" key="1">
    <citation type="journal article" date="2014" name="Antonie Van Leeuwenhoek">
        <title>Hyphomonas beringensis sp. nov. and Hyphomonas chukchiensis sp. nov., isolated from surface seawater of the Bering Sea and Chukchi Sea.</title>
        <authorList>
            <person name="Li C."/>
            <person name="Lai Q."/>
            <person name="Li G."/>
            <person name="Dong C."/>
            <person name="Wang J."/>
            <person name="Liao Y."/>
            <person name="Shao Z."/>
        </authorList>
    </citation>
    <scope>NUCLEOTIDE SEQUENCE [LARGE SCALE GENOMIC DNA]</scope>
    <source>
        <strain evidence="2 3">PS728</strain>
    </source>
</reference>
<dbReference type="Pfam" id="PF00009">
    <property type="entry name" value="GTP_EFTU"/>
    <property type="match status" value="1"/>
</dbReference>
<feature type="non-terminal residue" evidence="2">
    <location>
        <position position="67"/>
    </location>
</feature>
<dbReference type="AlphaFoldDB" id="A0A062V963"/>
<dbReference type="GO" id="GO:0016779">
    <property type="term" value="F:nucleotidyltransferase activity"/>
    <property type="evidence" value="ECO:0007669"/>
    <property type="project" value="UniProtKB-KW"/>
</dbReference>
<dbReference type="InterPro" id="IPR000795">
    <property type="entry name" value="T_Tr_GTP-bd_dom"/>
</dbReference>
<dbReference type="EMBL" id="ARYM01000039">
    <property type="protein sequence ID" value="KCZ96660.1"/>
    <property type="molecule type" value="Genomic_DNA"/>
</dbReference>
<dbReference type="RefSeq" id="WP_035602502.1">
    <property type="nucleotide sequence ID" value="NZ_ARYM01000039.1"/>
</dbReference>
<dbReference type="Gene3D" id="3.40.50.300">
    <property type="entry name" value="P-loop containing nucleotide triphosphate hydrolases"/>
    <property type="match status" value="1"/>
</dbReference>
<keyword evidence="2" id="KW-0808">Transferase</keyword>
<feature type="domain" description="Tr-type G" evidence="1">
    <location>
        <begin position="23"/>
        <end position="57"/>
    </location>
</feature>
<comment type="caution">
    <text evidence="2">The sequence shown here is derived from an EMBL/GenBank/DDBJ whole genome shotgun (WGS) entry which is preliminary data.</text>
</comment>
<evidence type="ECO:0000313" key="3">
    <source>
        <dbReference type="Proteomes" id="UP000027100"/>
    </source>
</evidence>